<comment type="caution">
    <text evidence="1">The sequence shown here is derived from an EMBL/GenBank/DDBJ whole genome shotgun (WGS) entry which is preliminary data.</text>
</comment>
<name>A0ABU4BWJ3_RHOGO</name>
<reference evidence="1 2" key="1">
    <citation type="submission" date="2023-10" db="EMBL/GenBank/DDBJ databases">
        <title>Development of a sustainable strategy for remediation of hydrocarbon-contaminated territories based on the waste exchange concept.</title>
        <authorList>
            <person name="Krivoruchko A."/>
        </authorList>
    </citation>
    <scope>NUCLEOTIDE SEQUENCE [LARGE SCALE GENOMIC DNA]</scope>
    <source>
        <strain evidence="1 2">IEGM 1203</strain>
    </source>
</reference>
<evidence type="ECO:0000313" key="2">
    <source>
        <dbReference type="Proteomes" id="UP001185927"/>
    </source>
</evidence>
<dbReference type="RefSeq" id="WP_255285245.1">
    <property type="nucleotide sequence ID" value="NZ_CEDU01000021.1"/>
</dbReference>
<accession>A0ABU4BWJ3</accession>
<dbReference type="EMBL" id="JAWLKB010000007">
    <property type="protein sequence ID" value="MDV6268610.1"/>
    <property type="molecule type" value="Genomic_DNA"/>
</dbReference>
<gene>
    <name evidence="1" type="ORF">R3Q16_18515</name>
</gene>
<evidence type="ECO:0000313" key="1">
    <source>
        <dbReference type="EMBL" id="MDV6268610.1"/>
    </source>
</evidence>
<sequence>MIPKEVTGFLSFVPVPLCGYQTFFDEDIPRARRDAMDERVI</sequence>
<protein>
    <submittedName>
        <fullName evidence="1">Uncharacterized protein</fullName>
    </submittedName>
</protein>
<keyword evidence="2" id="KW-1185">Reference proteome</keyword>
<dbReference type="Proteomes" id="UP001185927">
    <property type="component" value="Unassembled WGS sequence"/>
</dbReference>
<proteinExistence type="predicted"/>
<organism evidence="1 2">
    <name type="scientific">Rhodococcus globerulus</name>
    <dbReference type="NCBI Taxonomy" id="33008"/>
    <lineage>
        <taxon>Bacteria</taxon>
        <taxon>Bacillati</taxon>
        <taxon>Actinomycetota</taxon>
        <taxon>Actinomycetes</taxon>
        <taxon>Mycobacteriales</taxon>
        <taxon>Nocardiaceae</taxon>
        <taxon>Rhodococcus</taxon>
    </lineage>
</organism>